<feature type="region of interest" description="Disordered" evidence="1">
    <location>
        <begin position="67"/>
        <end position="122"/>
    </location>
</feature>
<name>A0ABR1URS9_9PEZI</name>
<evidence type="ECO:0000256" key="1">
    <source>
        <dbReference type="SAM" id="MobiDB-lite"/>
    </source>
</evidence>
<keyword evidence="3" id="KW-1185">Reference proteome</keyword>
<protein>
    <submittedName>
        <fullName evidence="2">Uncharacterized protein</fullName>
    </submittedName>
</protein>
<reference evidence="2 3" key="1">
    <citation type="submission" date="2023-01" db="EMBL/GenBank/DDBJ databases">
        <title>Analysis of 21 Apiospora genomes using comparative genomics revels a genus with tremendous synthesis potential of carbohydrate active enzymes and secondary metabolites.</title>
        <authorList>
            <person name="Sorensen T."/>
        </authorList>
    </citation>
    <scope>NUCLEOTIDE SEQUENCE [LARGE SCALE GENOMIC DNA]</scope>
    <source>
        <strain evidence="2 3">CBS 83171</strain>
    </source>
</reference>
<feature type="compositionally biased region" description="Polar residues" evidence="1">
    <location>
        <begin position="1"/>
        <end position="17"/>
    </location>
</feature>
<proteinExistence type="predicted"/>
<organism evidence="2 3">
    <name type="scientific">Apiospora saccharicola</name>
    <dbReference type="NCBI Taxonomy" id="335842"/>
    <lineage>
        <taxon>Eukaryota</taxon>
        <taxon>Fungi</taxon>
        <taxon>Dikarya</taxon>
        <taxon>Ascomycota</taxon>
        <taxon>Pezizomycotina</taxon>
        <taxon>Sordariomycetes</taxon>
        <taxon>Xylariomycetidae</taxon>
        <taxon>Amphisphaeriales</taxon>
        <taxon>Apiosporaceae</taxon>
        <taxon>Apiospora</taxon>
    </lineage>
</organism>
<gene>
    <name evidence="2" type="ORF">PG996_010474</name>
</gene>
<feature type="compositionally biased region" description="Basic and acidic residues" evidence="1">
    <location>
        <begin position="92"/>
        <end position="108"/>
    </location>
</feature>
<comment type="caution">
    <text evidence="2">The sequence shown here is derived from an EMBL/GenBank/DDBJ whole genome shotgun (WGS) entry which is preliminary data.</text>
</comment>
<dbReference type="Proteomes" id="UP001446871">
    <property type="component" value="Unassembled WGS sequence"/>
</dbReference>
<evidence type="ECO:0000313" key="2">
    <source>
        <dbReference type="EMBL" id="KAK8060544.1"/>
    </source>
</evidence>
<dbReference type="EMBL" id="JAQQWM010000006">
    <property type="protein sequence ID" value="KAK8060544.1"/>
    <property type="molecule type" value="Genomic_DNA"/>
</dbReference>
<evidence type="ECO:0000313" key="3">
    <source>
        <dbReference type="Proteomes" id="UP001446871"/>
    </source>
</evidence>
<sequence>MATDNGTPLLRSISSPASDAGKEEEKKKTNTMVSAHGVCMKHPVKPGRSICERCFQYGKWYKQKMREKTMNAQKPDQAMREVDQESSEEEEPRPQEVQDGDGQEHIETDPGDSNLADEIASGFGTDRMAIDFLVD</sequence>
<feature type="region of interest" description="Disordered" evidence="1">
    <location>
        <begin position="1"/>
        <end position="33"/>
    </location>
</feature>
<accession>A0ABR1URS9</accession>